<gene>
    <name evidence="2" type="ORF">E4U56_006236</name>
</gene>
<evidence type="ECO:0000313" key="3">
    <source>
        <dbReference type="Proteomes" id="UP000784919"/>
    </source>
</evidence>
<dbReference type="Proteomes" id="UP000784919">
    <property type="component" value="Unassembled WGS sequence"/>
</dbReference>
<accession>A0A9P7MLT1</accession>
<evidence type="ECO:0000313" key="2">
    <source>
        <dbReference type="EMBL" id="KAG5956886.1"/>
    </source>
</evidence>
<reference evidence="2" key="1">
    <citation type="journal article" date="2020" name="bioRxiv">
        <title>Whole genome comparisons of ergot fungi reveals the divergence and evolution of species within the genus Claviceps are the result of varying mechanisms driving genome evolution and host range expansion.</title>
        <authorList>
            <person name="Wyka S.A."/>
            <person name="Mondo S.J."/>
            <person name="Liu M."/>
            <person name="Dettman J."/>
            <person name="Nalam V."/>
            <person name="Broders K.D."/>
        </authorList>
    </citation>
    <scope>NUCLEOTIDE SEQUENCE</scope>
    <source>
        <strain evidence="2">CCC 1102</strain>
    </source>
</reference>
<evidence type="ECO:0000256" key="1">
    <source>
        <dbReference type="SAM" id="Coils"/>
    </source>
</evidence>
<proteinExistence type="predicted"/>
<organism evidence="2 3">
    <name type="scientific">Claviceps arundinis</name>
    <dbReference type="NCBI Taxonomy" id="1623583"/>
    <lineage>
        <taxon>Eukaryota</taxon>
        <taxon>Fungi</taxon>
        <taxon>Dikarya</taxon>
        <taxon>Ascomycota</taxon>
        <taxon>Pezizomycotina</taxon>
        <taxon>Sordariomycetes</taxon>
        <taxon>Hypocreomycetidae</taxon>
        <taxon>Hypocreales</taxon>
        <taxon>Clavicipitaceae</taxon>
        <taxon>Claviceps</taxon>
    </lineage>
</organism>
<feature type="coiled-coil region" evidence="1">
    <location>
        <begin position="2"/>
        <end position="29"/>
    </location>
</feature>
<name>A0A9P7MLT1_9HYPO</name>
<feature type="non-terminal residue" evidence="2">
    <location>
        <position position="1"/>
    </location>
</feature>
<dbReference type="AlphaFoldDB" id="A0A9P7MLT1"/>
<keyword evidence="1" id="KW-0175">Coiled coil</keyword>
<sequence>LLQQVKENERQAEERARALEQEKNAALRLAREITNGVYTPRRRPPAPQFARFQLIRASR</sequence>
<dbReference type="EMBL" id="SRPS01000497">
    <property type="protein sequence ID" value="KAG5956886.1"/>
    <property type="molecule type" value="Genomic_DNA"/>
</dbReference>
<protein>
    <submittedName>
        <fullName evidence="2">Uncharacterized protein</fullName>
    </submittedName>
</protein>
<comment type="caution">
    <text evidence="2">The sequence shown here is derived from an EMBL/GenBank/DDBJ whole genome shotgun (WGS) entry which is preliminary data.</text>
</comment>